<feature type="transmembrane region" description="Helical" evidence="1">
    <location>
        <begin position="90"/>
        <end position="109"/>
    </location>
</feature>
<dbReference type="PATRIC" id="fig|1423766.4.peg.853"/>
<dbReference type="RefSeq" id="WP_008857227.1">
    <property type="nucleotide sequence ID" value="NZ_AZEB01000016.1"/>
</dbReference>
<evidence type="ECO:0000313" key="3">
    <source>
        <dbReference type="Proteomes" id="UP000051439"/>
    </source>
</evidence>
<dbReference type="EMBL" id="AZEB01000016">
    <property type="protein sequence ID" value="KRL21244.1"/>
    <property type="molecule type" value="Genomic_DNA"/>
</dbReference>
<comment type="caution">
    <text evidence="2">The sequence shown here is derived from an EMBL/GenBank/DDBJ whole genome shotgun (WGS) entry which is preliminary data.</text>
</comment>
<dbReference type="AlphaFoldDB" id="A0A0R1NMS0"/>
<sequence>MKIKSWFLKLSLVCIGIIVALLCGIAFPRTLGKLSDIYPQIGWELYVFAFFLYLSAVFFYIAEGYAYRILRSIDRDNVFSGQALQAIKRIKYALAGMGICYIFFLPIVYRIANAEDAPGLVLMMAIVAMIPFVVSVFAAILEKLLEKATQLKLENQYTV</sequence>
<accession>A0A0R1NMS0</accession>
<organism evidence="2 3">
    <name type="scientific">Lentilactobacillus kisonensis DSM 19906 = JCM 15041</name>
    <dbReference type="NCBI Taxonomy" id="1423766"/>
    <lineage>
        <taxon>Bacteria</taxon>
        <taxon>Bacillati</taxon>
        <taxon>Bacillota</taxon>
        <taxon>Bacilli</taxon>
        <taxon>Lactobacillales</taxon>
        <taxon>Lactobacillaceae</taxon>
        <taxon>Lentilactobacillus</taxon>
    </lineage>
</organism>
<evidence type="ECO:0000256" key="1">
    <source>
        <dbReference type="SAM" id="Phobius"/>
    </source>
</evidence>
<feature type="transmembrane region" description="Helical" evidence="1">
    <location>
        <begin position="47"/>
        <end position="70"/>
    </location>
</feature>
<dbReference type="Proteomes" id="UP000051439">
    <property type="component" value="Unassembled WGS sequence"/>
</dbReference>
<feature type="transmembrane region" description="Helical" evidence="1">
    <location>
        <begin position="121"/>
        <end position="141"/>
    </location>
</feature>
<protein>
    <recommendedName>
        <fullName evidence="4">DUF2975 domain-containing protein</fullName>
    </recommendedName>
</protein>
<evidence type="ECO:0008006" key="4">
    <source>
        <dbReference type="Google" id="ProtNLM"/>
    </source>
</evidence>
<evidence type="ECO:0000313" key="2">
    <source>
        <dbReference type="EMBL" id="KRL21244.1"/>
    </source>
</evidence>
<feature type="transmembrane region" description="Helical" evidence="1">
    <location>
        <begin position="7"/>
        <end position="27"/>
    </location>
</feature>
<name>A0A0R1NMS0_9LACO</name>
<keyword evidence="1" id="KW-1133">Transmembrane helix</keyword>
<reference evidence="2 3" key="1">
    <citation type="journal article" date="2015" name="Genome Announc.">
        <title>Expanding the biotechnology potential of lactobacilli through comparative genomics of 213 strains and associated genera.</title>
        <authorList>
            <person name="Sun Z."/>
            <person name="Harris H.M."/>
            <person name="McCann A."/>
            <person name="Guo C."/>
            <person name="Argimon S."/>
            <person name="Zhang W."/>
            <person name="Yang X."/>
            <person name="Jeffery I.B."/>
            <person name="Cooney J.C."/>
            <person name="Kagawa T.F."/>
            <person name="Liu W."/>
            <person name="Song Y."/>
            <person name="Salvetti E."/>
            <person name="Wrobel A."/>
            <person name="Rasinkangas P."/>
            <person name="Parkhill J."/>
            <person name="Rea M.C."/>
            <person name="O'Sullivan O."/>
            <person name="Ritari J."/>
            <person name="Douillard F.P."/>
            <person name="Paul Ross R."/>
            <person name="Yang R."/>
            <person name="Briner A.E."/>
            <person name="Felis G.E."/>
            <person name="de Vos W.M."/>
            <person name="Barrangou R."/>
            <person name="Klaenhammer T.R."/>
            <person name="Caufield P.W."/>
            <person name="Cui Y."/>
            <person name="Zhang H."/>
            <person name="O'Toole P.W."/>
        </authorList>
    </citation>
    <scope>NUCLEOTIDE SEQUENCE [LARGE SCALE GENOMIC DNA]</scope>
    <source>
        <strain evidence="2 3">DSM 19906</strain>
    </source>
</reference>
<keyword evidence="1" id="KW-0472">Membrane</keyword>
<gene>
    <name evidence="2" type="ORF">FC98_GL000834</name>
</gene>
<dbReference type="Pfam" id="PF11188">
    <property type="entry name" value="DUF2975"/>
    <property type="match status" value="1"/>
</dbReference>
<dbReference type="InterPro" id="IPR021354">
    <property type="entry name" value="DUF2975"/>
</dbReference>
<proteinExistence type="predicted"/>
<keyword evidence="3" id="KW-1185">Reference proteome</keyword>
<keyword evidence="1" id="KW-0812">Transmembrane</keyword>